<dbReference type="Proteomes" id="UP000663918">
    <property type="component" value="Chromosome"/>
</dbReference>
<keyword evidence="6" id="KW-1185">Reference proteome</keyword>
<sequence length="263" mass="27511">MTFNTGTAPQALSQPLSTPPTQVRGLALFLDMDGVLAGFAPTPDLVMPDPRRTAVLRRLGPLLDGRLAIISGRTLSEIDRITEAASPAASGVHGLEIRTRQGDVRTRPAAPAIRAAVAAFQTFADAHPGAIVEDKGVATGLHFRQAPDAAAAAERLARDLAAETGLVLQPGHMIFELKTPGTDKGTALTALMAEPPFKGGVPVMFGDDLTDEHAFRAAEALGGFGVLVGPMRETAARYRLDGVPQVLDWLDAVAATLGQEVEA</sequence>
<dbReference type="NCBIfam" id="TIGR01484">
    <property type="entry name" value="HAD-SF-IIB"/>
    <property type="match status" value="1"/>
</dbReference>
<dbReference type="GO" id="GO:0004805">
    <property type="term" value="F:trehalose-phosphatase activity"/>
    <property type="evidence" value="ECO:0007669"/>
    <property type="project" value="UniProtKB-EC"/>
</dbReference>
<name>A0A975BZA5_9CAUL</name>
<dbReference type="Gene3D" id="3.30.70.1020">
    <property type="entry name" value="Trehalose-6-phosphate phosphatase related protein, domain 2"/>
    <property type="match status" value="1"/>
</dbReference>
<dbReference type="KEGG" id="bgoe:IFJ75_15495"/>
<keyword evidence="4" id="KW-0460">Magnesium</keyword>
<dbReference type="RefSeq" id="WP_207869191.1">
    <property type="nucleotide sequence ID" value="NZ_CP062222.1"/>
</dbReference>
<comment type="similarity">
    <text evidence="2 4">Belongs to the trehalose phosphatase family.</text>
</comment>
<comment type="pathway">
    <text evidence="1 4">Glycan biosynthesis; trehalose biosynthesis.</text>
</comment>
<comment type="function">
    <text evidence="4">Removes the phosphate from trehalose 6-phosphate to produce free trehalose.</text>
</comment>
<evidence type="ECO:0000256" key="4">
    <source>
        <dbReference type="RuleBase" id="RU361117"/>
    </source>
</evidence>
<dbReference type="EMBL" id="CP062222">
    <property type="protein sequence ID" value="QTC90631.1"/>
    <property type="molecule type" value="Genomic_DNA"/>
</dbReference>
<dbReference type="InterPro" id="IPR044651">
    <property type="entry name" value="OTSB-like"/>
</dbReference>
<accession>A0A975BZA5</accession>
<evidence type="ECO:0000313" key="6">
    <source>
        <dbReference type="Proteomes" id="UP000663918"/>
    </source>
</evidence>
<gene>
    <name evidence="5" type="primary">otsB</name>
    <name evidence="5" type="ORF">IFJ75_15495</name>
</gene>
<protein>
    <recommendedName>
        <fullName evidence="4">Trehalose 6-phosphate phosphatase</fullName>
        <ecNumber evidence="4">3.1.3.12</ecNumber>
    </recommendedName>
</protein>
<evidence type="ECO:0000256" key="1">
    <source>
        <dbReference type="ARBA" id="ARBA00005199"/>
    </source>
</evidence>
<dbReference type="InterPro" id="IPR023214">
    <property type="entry name" value="HAD_sf"/>
</dbReference>
<dbReference type="AlphaFoldDB" id="A0A975BZA5"/>
<dbReference type="Pfam" id="PF02358">
    <property type="entry name" value="Trehalose_PPase"/>
    <property type="match status" value="1"/>
</dbReference>
<dbReference type="EC" id="3.1.3.12" evidence="4"/>
<dbReference type="SUPFAM" id="SSF56784">
    <property type="entry name" value="HAD-like"/>
    <property type="match status" value="1"/>
</dbReference>
<reference evidence="5" key="1">
    <citation type="submission" date="2020-09" db="EMBL/GenBank/DDBJ databases">
        <title>Brevundimonas sp. LVF2 isolated from a puddle in Goettingen, Germany.</title>
        <authorList>
            <person name="Friedrich I."/>
            <person name="Klassen A."/>
            <person name="Hannes N."/>
            <person name="Schneider D."/>
            <person name="Hertel R."/>
            <person name="Daniel R."/>
        </authorList>
    </citation>
    <scope>NUCLEOTIDE SEQUENCE</scope>
    <source>
        <strain evidence="5">LVF2</strain>
    </source>
</reference>
<comment type="cofactor">
    <cofactor evidence="4">
        <name>Mg(2+)</name>
        <dbReference type="ChEBI" id="CHEBI:18420"/>
    </cofactor>
</comment>
<evidence type="ECO:0000256" key="2">
    <source>
        <dbReference type="ARBA" id="ARBA00008770"/>
    </source>
</evidence>
<organism evidence="5 6">
    <name type="scientific">Brevundimonas goettingensis</name>
    <dbReference type="NCBI Taxonomy" id="2774190"/>
    <lineage>
        <taxon>Bacteria</taxon>
        <taxon>Pseudomonadati</taxon>
        <taxon>Pseudomonadota</taxon>
        <taxon>Alphaproteobacteria</taxon>
        <taxon>Caulobacterales</taxon>
        <taxon>Caulobacteraceae</taxon>
        <taxon>Brevundimonas</taxon>
    </lineage>
</organism>
<dbReference type="PANTHER" id="PTHR43768:SF3">
    <property type="entry name" value="TREHALOSE 6-PHOSPHATE PHOSPHATASE"/>
    <property type="match status" value="1"/>
</dbReference>
<dbReference type="GO" id="GO:0046872">
    <property type="term" value="F:metal ion binding"/>
    <property type="evidence" value="ECO:0007669"/>
    <property type="project" value="UniProtKB-KW"/>
</dbReference>
<dbReference type="InterPro" id="IPR006379">
    <property type="entry name" value="HAD-SF_hydro_IIB"/>
</dbReference>
<dbReference type="PANTHER" id="PTHR43768">
    <property type="entry name" value="TREHALOSE 6-PHOSPHATE PHOSPHATASE"/>
    <property type="match status" value="1"/>
</dbReference>
<dbReference type="NCBIfam" id="TIGR00685">
    <property type="entry name" value="T6PP"/>
    <property type="match status" value="1"/>
</dbReference>
<dbReference type="Gene3D" id="3.40.50.1000">
    <property type="entry name" value="HAD superfamily/HAD-like"/>
    <property type="match status" value="1"/>
</dbReference>
<keyword evidence="3 4" id="KW-0378">Hydrolase</keyword>
<dbReference type="InterPro" id="IPR036412">
    <property type="entry name" value="HAD-like_sf"/>
</dbReference>
<comment type="catalytic activity">
    <reaction evidence="4">
        <text>alpha,alpha-trehalose 6-phosphate + H2O = alpha,alpha-trehalose + phosphate</text>
        <dbReference type="Rhea" id="RHEA:23420"/>
        <dbReference type="ChEBI" id="CHEBI:15377"/>
        <dbReference type="ChEBI" id="CHEBI:16551"/>
        <dbReference type="ChEBI" id="CHEBI:43474"/>
        <dbReference type="ChEBI" id="CHEBI:58429"/>
        <dbReference type="EC" id="3.1.3.12"/>
    </reaction>
</comment>
<evidence type="ECO:0000313" key="5">
    <source>
        <dbReference type="EMBL" id="QTC90631.1"/>
    </source>
</evidence>
<dbReference type="GO" id="GO:0005992">
    <property type="term" value="P:trehalose biosynthetic process"/>
    <property type="evidence" value="ECO:0007669"/>
    <property type="project" value="InterPro"/>
</dbReference>
<proteinExistence type="inferred from homology"/>
<evidence type="ECO:0000256" key="3">
    <source>
        <dbReference type="ARBA" id="ARBA00022801"/>
    </source>
</evidence>
<keyword evidence="4" id="KW-0479">Metal-binding</keyword>
<dbReference type="InterPro" id="IPR003337">
    <property type="entry name" value="Trehalose_PPase"/>
</dbReference>